<organism evidence="1 2">
    <name type="scientific">Symbiochloris irregularis</name>
    <dbReference type="NCBI Taxonomy" id="706552"/>
    <lineage>
        <taxon>Eukaryota</taxon>
        <taxon>Viridiplantae</taxon>
        <taxon>Chlorophyta</taxon>
        <taxon>core chlorophytes</taxon>
        <taxon>Trebouxiophyceae</taxon>
        <taxon>Trebouxiales</taxon>
        <taxon>Trebouxiaceae</taxon>
        <taxon>Symbiochloris</taxon>
    </lineage>
</organism>
<accession>A0AAW1NQ14</accession>
<evidence type="ECO:0000313" key="2">
    <source>
        <dbReference type="Proteomes" id="UP001465755"/>
    </source>
</evidence>
<dbReference type="AlphaFoldDB" id="A0AAW1NQ14"/>
<keyword evidence="2" id="KW-1185">Reference proteome</keyword>
<proteinExistence type="predicted"/>
<sequence>MSPFPAWRQELFFKSPQQLQAQIALLKDLHQSRLNITNKSKDDDLLKVVDTLKQQLGAKLDRWWQKNYNAFPRGIAAAVQEIYGSIFIPSKQLLAQQKFRPWSGVFLSKQYLDSVDEARAITVQMLQIYKRYEVTPLVETAVRDAKALRGIMDIFEEAAK</sequence>
<evidence type="ECO:0000313" key="1">
    <source>
        <dbReference type="EMBL" id="KAK9788604.1"/>
    </source>
</evidence>
<comment type="caution">
    <text evidence="1">The sequence shown here is derived from an EMBL/GenBank/DDBJ whole genome shotgun (WGS) entry which is preliminary data.</text>
</comment>
<protein>
    <submittedName>
        <fullName evidence="1">Uncharacterized protein</fullName>
    </submittedName>
</protein>
<name>A0AAW1NQ14_9CHLO</name>
<reference evidence="1 2" key="1">
    <citation type="journal article" date="2024" name="Nat. Commun.">
        <title>Phylogenomics reveals the evolutionary origins of lichenization in chlorophyte algae.</title>
        <authorList>
            <person name="Puginier C."/>
            <person name="Libourel C."/>
            <person name="Otte J."/>
            <person name="Skaloud P."/>
            <person name="Haon M."/>
            <person name="Grisel S."/>
            <person name="Petersen M."/>
            <person name="Berrin J.G."/>
            <person name="Delaux P.M."/>
            <person name="Dal Grande F."/>
            <person name="Keller J."/>
        </authorList>
    </citation>
    <scope>NUCLEOTIDE SEQUENCE [LARGE SCALE GENOMIC DNA]</scope>
    <source>
        <strain evidence="1 2">SAG 2036</strain>
    </source>
</reference>
<dbReference type="Proteomes" id="UP001465755">
    <property type="component" value="Unassembled WGS sequence"/>
</dbReference>
<gene>
    <name evidence="1" type="ORF">WJX73_005323</name>
</gene>
<dbReference type="EMBL" id="JALJOQ010000222">
    <property type="protein sequence ID" value="KAK9788604.1"/>
    <property type="molecule type" value="Genomic_DNA"/>
</dbReference>